<proteinExistence type="predicted"/>
<evidence type="ECO:0000313" key="2">
    <source>
        <dbReference type="Proteomes" id="UP000535491"/>
    </source>
</evidence>
<evidence type="ECO:0000313" key="1">
    <source>
        <dbReference type="EMBL" id="MBA4494345.1"/>
    </source>
</evidence>
<dbReference type="Proteomes" id="UP000535491">
    <property type="component" value="Unassembled WGS sequence"/>
</dbReference>
<sequence>MEIRYHRKALELMGLTPEFSKERIRKIETFEKQHGCGLPAAVRELFSLSGVEEWFLGVNQDRLLRIEELRLERHEEFLEDEDLKLKGLSSELFQEPAITFMVENQGVCWWEVILNGSDDPPVLVPLHYESNTWMIAQKHFSDFFLAVTFDHALLRKEETLWDTSDHWSGKDLPGFKRLPTTYGWPMEDPKYRYQKGSLLLSIHGGESGDIWISGWKNEKELEEIETLLEKN</sequence>
<protein>
    <recommendedName>
        <fullName evidence="3">Knr4/Smi1-like domain-containing protein</fullName>
    </recommendedName>
</protein>
<evidence type="ECO:0008006" key="3">
    <source>
        <dbReference type="Google" id="ProtNLM"/>
    </source>
</evidence>
<dbReference type="AlphaFoldDB" id="A0A7W2A869"/>
<comment type="caution">
    <text evidence="1">The sequence shown here is derived from an EMBL/GenBank/DDBJ whole genome shotgun (WGS) entry which is preliminary data.</text>
</comment>
<dbReference type="RefSeq" id="WP_181751582.1">
    <property type="nucleotide sequence ID" value="NZ_JACEIQ010000006.1"/>
</dbReference>
<keyword evidence="2" id="KW-1185">Reference proteome</keyword>
<reference evidence="1 2" key="1">
    <citation type="submission" date="2020-07" db="EMBL/GenBank/DDBJ databases">
        <authorList>
            <person name="Feng H."/>
        </authorList>
    </citation>
    <scope>NUCLEOTIDE SEQUENCE [LARGE SCALE GENOMIC DNA]</scope>
    <source>
        <strain evidence="2">s-10</strain>
    </source>
</reference>
<dbReference type="EMBL" id="JACEIQ010000006">
    <property type="protein sequence ID" value="MBA4494345.1"/>
    <property type="molecule type" value="Genomic_DNA"/>
</dbReference>
<accession>A0A7W2A869</accession>
<organism evidence="1 2">
    <name type="scientific">Paenactinomyces guangxiensis</name>
    <dbReference type="NCBI Taxonomy" id="1490290"/>
    <lineage>
        <taxon>Bacteria</taxon>
        <taxon>Bacillati</taxon>
        <taxon>Bacillota</taxon>
        <taxon>Bacilli</taxon>
        <taxon>Bacillales</taxon>
        <taxon>Thermoactinomycetaceae</taxon>
        <taxon>Paenactinomyces</taxon>
    </lineage>
</organism>
<name>A0A7W2A869_9BACL</name>
<gene>
    <name evidence="1" type="ORF">H1191_08505</name>
</gene>